<proteinExistence type="predicted"/>
<reference evidence="1 2" key="1">
    <citation type="journal article" date="2019" name="Environ. Microbiol.">
        <title>Species interactions and distinct microbial communities in high Arctic permafrost affected cryosols are associated with the CH4 and CO2 gas fluxes.</title>
        <authorList>
            <person name="Altshuler I."/>
            <person name="Hamel J."/>
            <person name="Turney S."/>
            <person name="Magnuson E."/>
            <person name="Levesque R."/>
            <person name="Greer C."/>
            <person name="Whyte L.G."/>
        </authorList>
    </citation>
    <scope>NUCLEOTIDE SEQUENCE [LARGE SCALE GENOMIC DNA]</scope>
    <source>
        <strain evidence="1 2">S9.3B</strain>
    </source>
</reference>
<gene>
    <name evidence="1" type="ORF">EAH89_17320</name>
</gene>
<dbReference type="Pfam" id="PF10076">
    <property type="entry name" value="Phage_Mu_Gp48"/>
    <property type="match status" value="1"/>
</dbReference>
<name>A0A502FUP6_9PROT</name>
<comment type="caution">
    <text evidence="1">The sequence shown here is derived from an EMBL/GenBank/DDBJ whole genome shotgun (WGS) entry which is preliminary data.</text>
</comment>
<dbReference type="InterPro" id="IPR018755">
    <property type="entry name" value="Phage_Mu_Gp48"/>
</dbReference>
<dbReference type="OrthoDB" id="6592844at2"/>
<dbReference type="EMBL" id="RCZP01000018">
    <property type="protein sequence ID" value="TPG53278.1"/>
    <property type="molecule type" value="Genomic_DNA"/>
</dbReference>
<organism evidence="1 2">
    <name type="scientific">Muricoccus nepalensis</name>
    <dbReference type="NCBI Taxonomy" id="1854500"/>
    <lineage>
        <taxon>Bacteria</taxon>
        <taxon>Pseudomonadati</taxon>
        <taxon>Pseudomonadota</taxon>
        <taxon>Alphaproteobacteria</taxon>
        <taxon>Acetobacterales</taxon>
        <taxon>Roseomonadaceae</taxon>
        <taxon>Muricoccus</taxon>
    </lineage>
</organism>
<evidence type="ECO:0000313" key="1">
    <source>
        <dbReference type="EMBL" id="TPG53278.1"/>
    </source>
</evidence>
<protein>
    <submittedName>
        <fullName evidence="1">DUF2313 domain-containing protein</fullName>
    </submittedName>
</protein>
<dbReference type="RefSeq" id="WP_140884981.1">
    <property type="nucleotide sequence ID" value="NZ_RCZP01000018.1"/>
</dbReference>
<keyword evidence="2" id="KW-1185">Reference proteome</keyword>
<accession>A0A502FUP6</accession>
<dbReference type="AlphaFoldDB" id="A0A502FUP6"/>
<dbReference type="Proteomes" id="UP000317078">
    <property type="component" value="Unassembled WGS sequence"/>
</dbReference>
<sequence>MRLTSRSVAAYATAILSLLPRGRIWPHQLTSSMAMTARGVAPTAQRLDARAVALLADAFPPQAYELLPEWERTLGLPDPCAGENPSLQQRRGQVTARLTATGGQSAGYFVRHAARLGYAITVESFGPARLGALRLGGRMNDERWAHAWAVLSAETTQRQFRLGLSTLGEPFRAWGNEVLECELRALAPAHTVLIFQYS</sequence>
<evidence type="ECO:0000313" key="2">
    <source>
        <dbReference type="Proteomes" id="UP000317078"/>
    </source>
</evidence>